<evidence type="ECO:0000313" key="2">
    <source>
        <dbReference type="Proteomes" id="UP001608902"/>
    </source>
</evidence>
<feature type="non-terminal residue" evidence="1">
    <location>
        <position position="1"/>
    </location>
</feature>
<keyword evidence="2" id="KW-1185">Reference proteome</keyword>
<dbReference type="AlphaFoldDB" id="A0ABD6EY84"/>
<proteinExistence type="predicted"/>
<sequence>DDVIPVARRSEKDIRIHRNIRRKVGSDFLSMELVSSYEPHQQCYSWDLTSEWRLRRSLSREGLIRHGIPYAYVNAYPFNIRDFDIRLSLKKKKRWMIGEALENNIWKYQDADNKLRVSFIRAQMSHVKKKVHRWGEIKEVMPKKDVEVITTSASGTKHWQNVCTNHADLLRKPMPPKRIRGRSNTDYVELLKDSAFDEQCLHIVYTETTHKMSKKESSKMGGSERYEKKKARHGFIAPNANVRTMSTKDCLSEYNETMKFIDDRPVEENCVGGEGRPCVELRLIDFVIERRMKKDRRRRVKVAFLCILRALFSFFS</sequence>
<gene>
    <name evidence="1" type="ORF">AB6A40_011124</name>
</gene>
<dbReference type="EMBL" id="JBGFUD010017416">
    <property type="protein sequence ID" value="MFH4984415.1"/>
    <property type="molecule type" value="Genomic_DNA"/>
</dbReference>
<name>A0ABD6EY84_9BILA</name>
<reference evidence="1 2" key="1">
    <citation type="submission" date="2024-08" db="EMBL/GenBank/DDBJ databases">
        <title>Gnathostoma spinigerum genome.</title>
        <authorList>
            <person name="Gonzalez-Bertolin B."/>
            <person name="Monzon S."/>
            <person name="Zaballos A."/>
            <person name="Jimenez P."/>
            <person name="Dekumyoy P."/>
            <person name="Varona S."/>
            <person name="Cuesta I."/>
            <person name="Sumanam S."/>
            <person name="Adisakwattana P."/>
            <person name="Gasser R.B."/>
            <person name="Hernandez-Gonzalez A."/>
            <person name="Young N.D."/>
            <person name="Perteguer M.J."/>
        </authorList>
    </citation>
    <scope>NUCLEOTIDE SEQUENCE [LARGE SCALE GENOMIC DNA]</scope>
    <source>
        <strain evidence="1">AL3</strain>
        <tissue evidence="1">Liver</tissue>
    </source>
</reference>
<evidence type="ECO:0000313" key="1">
    <source>
        <dbReference type="EMBL" id="MFH4984415.1"/>
    </source>
</evidence>
<comment type="caution">
    <text evidence="1">The sequence shown here is derived from an EMBL/GenBank/DDBJ whole genome shotgun (WGS) entry which is preliminary data.</text>
</comment>
<organism evidence="1 2">
    <name type="scientific">Gnathostoma spinigerum</name>
    <dbReference type="NCBI Taxonomy" id="75299"/>
    <lineage>
        <taxon>Eukaryota</taxon>
        <taxon>Metazoa</taxon>
        <taxon>Ecdysozoa</taxon>
        <taxon>Nematoda</taxon>
        <taxon>Chromadorea</taxon>
        <taxon>Rhabditida</taxon>
        <taxon>Spirurina</taxon>
        <taxon>Gnathostomatomorpha</taxon>
        <taxon>Gnathostomatoidea</taxon>
        <taxon>Gnathostomatidae</taxon>
        <taxon>Gnathostoma</taxon>
    </lineage>
</organism>
<dbReference type="Proteomes" id="UP001608902">
    <property type="component" value="Unassembled WGS sequence"/>
</dbReference>
<accession>A0ABD6EY84</accession>
<protein>
    <submittedName>
        <fullName evidence="1">Uncharacterized protein</fullName>
    </submittedName>
</protein>